<feature type="binding site" evidence="8">
    <location>
        <begin position="201"/>
        <end position="202"/>
    </location>
    <ligand>
        <name>substrate</name>
    </ligand>
</feature>
<evidence type="ECO:0000256" key="6">
    <source>
        <dbReference type="ARBA" id="ARBA00023235"/>
    </source>
</evidence>
<accession>A0A523UTB0</accession>
<comment type="pathway">
    <text evidence="1 8">Amino-acid biosynthesis; L-lysine biosynthesis via DAP pathway; DL-2,6-diaminopimelate from LL-2,6-diaminopimelate: step 1/1.</text>
</comment>
<comment type="subcellular location">
    <subcellularLocation>
        <location evidence="8">Cytoplasm</location>
    </subcellularLocation>
</comment>
<feature type="active site" description="Proton acceptor" evidence="8">
    <location>
        <position position="211"/>
    </location>
</feature>
<comment type="catalytic activity">
    <reaction evidence="7 8">
        <text>(2S,6S)-2,6-diaminopimelate = meso-2,6-diaminopimelate</text>
        <dbReference type="Rhea" id="RHEA:15393"/>
        <dbReference type="ChEBI" id="CHEBI:57609"/>
        <dbReference type="ChEBI" id="CHEBI:57791"/>
        <dbReference type="EC" id="5.1.1.7"/>
    </reaction>
</comment>
<evidence type="ECO:0000256" key="2">
    <source>
        <dbReference type="ARBA" id="ARBA00010219"/>
    </source>
</evidence>
<dbReference type="GO" id="GO:0005829">
    <property type="term" value="C:cytosol"/>
    <property type="evidence" value="ECO:0007669"/>
    <property type="project" value="TreeGrafter"/>
</dbReference>
<sequence length="275" mass="29967">MKKTRTISFAKMSGSGNDFVVFDNRNGKLNKDLSEFAQSVCKRRVGIGADGMILIEKDDECDFLMRYFNADGSEAEMCGNGGRCAALYAHVKEIAGRKMRFRSKDGIHAASVNKDAVKLKMSDPAQMDLEVPLELTGREVSASYVHTGVPHVVVAVEDVKKIDVLELGKEIRYLPKFQPDGTNVDFVQVLPRGRLKVRTYERGVEDETLACGTGCVAVALVEGIKKGLRSPVHCATAGGEVLKVHFRRDGESITNVFLEGAAVLVFEGKLPASLA</sequence>
<proteinExistence type="inferred from homology"/>
<dbReference type="InterPro" id="IPR018510">
    <property type="entry name" value="DAP_epimerase_AS"/>
</dbReference>
<feature type="site" description="Could be important to modulate the pK values of the two catalytic cysteine residues" evidence="8">
    <location>
        <position position="151"/>
    </location>
</feature>
<dbReference type="PANTHER" id="PTHR31689:SF0">
    <property type="entry name" value="DIAMINOPIMELATE EPIMERASE"/>
    <property type="match status" value="1"/>
</dbReference>
<organism evidence="10 11">
    <name type="scientific">candidate division TA06 bacterium</name>
    <dbReference type="NCBI Taxonomy" id="2250710"/>
    <lineage>
        <taxon>Bacteria</taxon>
        <taxon>Bacteria division TA06</taxon>
    </lineage>
</organism>
<evidence type="ECO:0000256" key="5">
    <source>
        <dbReference type="ARBA" id="ARBA00023154"/>
    </source>
</evidence>
<keyword evidence="5 8" id="KW-0457">Lysine biosynthesis</keyword>
<dbReference type="AlphaFoldDB" id="A0A523UTB0"/>
<comment type="function">
    <text evidence="8">Catalyzes the stereoinversion of LL-2,6-diaminopimelate (L,L-DAP) to meso-diaminopimelate (meso-DAP), a precursor of L-lysine and an essential component of the bacterial peptidoglycan.</text>
</comment>
<dbReference type="GO" id="GO:0008837">
    <property type="term" value="F:diaminopimelate epimerase activity"/>
    <property type="evidence" value="ECO:0007669"/>
    <property type="project" value="UniProtKB-UniRule"/>
</dbReference>
<comment type="caution">
    <text evidence="8">Lacks conserved residue(s) required for the propagation of feature annotation.</text>
</comment>
<dbReference type="InterPro" id="IPR001653">
    <property type="entry name" value="DAP_epimerase_DapF"/>
</dbReference>
<evidence type="ECO:0000313" key="10">
    <source>
        <dbReference type="EMBL" id="TET45792.1"/>
    </source>
</evidence>
<name>A0A523UTB0_UNCT6</name>
<comment type="caution">
    <text evidence="10">The sequence shown here is derived from an EMBL/GenBank/DDBJ whole genome shotgun (WGS) entry which is preliminary data.</text>
</comment>
<feature type="binding site" evidence="8">
    <location>
        <position position="69"/>
    </location>
    <ligand>
        <name>substrate</name>
    </ligand>
</feature>
<evidence type="ECO:0000256" key="8">
    <source>
        <dbReference type="HAMAP-Rule" id="MF_00197"/>
    </source>
</evidence>
<dbReference type="NCBIfam" id="TIGR00652">
    <property type="entry name" value="DapF"/>
    <property type="match status" value="1"/>
</dbReference>
<comment type="subunit">
    <text evidence="8">Homodimer.</text>
</comment>
<evidence type="ECO:0000256" key="7">
    <source>
        <dbReference type="ARBA" id="ARBA00051712"/>
    </source>
</evidence>
<feature type="binding site" evidence="8">
    <location>
        <begin position="79"/>
        <end position="80"/>
    </location>
    <ligand>
        <name>substrate</name>
    </ligand>
</feature>
<dbReference type="SUPFAM" id="SSF54506">
    <property type="entry name" value="Diaminopimelate epimerase-like"/>
    <property type="match status" value="2"/>
</dbReference>
<dbReference type="GO" id="GO:0009089">
    <property type="term" value="P:lysine biosynthetic process via diaminopimelate"/>
    <property type="evidence" value="ECO:0007669"/>
    <property type="project" value="UniProtKB-UniRule"/>
</dbReference>
<comment type="similarity">
    <text evidence="2 8">Belongs to the diaminopimelate epimerase family.</text>
</comment>
<keyword evidence="8" id="KW-0963">Cytoplasm</keyword>
<feature type="binding site" evidence="8">
    <location>
        <position position="183"/>
    </location>
    <ligand>
        <name>substrate</name>
    </ligand>
</feature>
<feature type="binding site" evidence="8">
    <location>
        <position position="17"/>
    </location>
    <ligand>
        <name>substrate</name>
    </ligand>
</feature>
<evidence type="ECO:0000256" key="3">
    <source>
        <dbReference type="ARBA" id="ARBA00013080"/>
    </source>
</evidence>
<evidence type="ECO:0000256" key="1">
    <source>
        <dbReference type="ARBA" id="ARBA00005196"/>
    </source>
</evidence>
<dbReference type="Gene3D" id="3.10.310.10">
    <property type="entry name" value="Diaminopimelate Epimerase, Chain A, domain 1"/>
    <property type="match status" value="2"/>
</dbReference>
<keyword evidence="4 8" id="KW-0028">Amino-acid biosynthesis</keyword>
<feature type="active site" evidence="9">
    <location>
        <position position="78"/>
    </location>
</feature>
<evidence type="ECO:0000313" key="11">
    <source>
        <dbReference type="Proteomes" id="UP000315525"/>
    </source>
</evidence>
<gene>
    <name evidence="8" type="primary">dapF</name>
    <name evidence="10" type="ORF">E3J62_06365</name>
</gene>
<dbReference type="EC" id="5.1.1.7" evidence="3 8"/>
<keyword evidence="6 8" id="KW-0413">Isomerase</keyword>
<feature type="site" description="Could be important to modulate the pK values of the two catalytic cysteine residues" evidence="8">
    <location>
        <position position="201"/>
    </location>
</feature>
<dbReference type="HAMAP" id="MF_00197">
    <property type="entry name" value="DAP_epimerase"/>
    <property type="match status" value="1"/>
</dbReference>
<dbReference type="Proteomes" id="UP000315525">
    <property type="component" value="Unassembled WGS sequence"/>
</dbReference>
<dbReference type="Pfam" id="PF01678">
    <property type="entry name" value="DAP_epimerase"/>
    <property type="match status" value="2"/>
</dbReference>
<reference evidence="10 11" key="1">
    <citation type="submission" date="2019-03" db="EMBL/GenBank/DDBJ databases">
        <title>Metabolic potential of uncultured bacteria and archaea associated with petroleum seepage in deep-sea sediments.</title>
        <authorList>
            <person name="Dong X."/>
            <person name="Hubert C."/>
        </authorList>
    </citation>
    <scope>NUCLEOTIDE SEQUENCE [LARGE SCALE GENOMIC DNA]</scope>
    <source>
        <strain evidence="10">E44_bin18</strain>
    </source>
</reference>
<dbReference type="EMBL" id="SOJN01000075">
    <property type="protein sequence ID" value="TET45792.1"/>
    <property type="molecule type" value="Genomic_DNA"/>
</dbReference>
<feature type="binding site" evidence="8">
    <location>
        <begin position="212"/>
        <end position="213"/>
    </location>
    <ligand>
        <name>substrate</name>
    </ligand>
</feature>
<protein>
    <recommendedName>
        <fullName evidence="3 8">Diaminopimelate epimerase</fullName>
        <shortName evidence="8">DAP epimerase</shortName>
        <ecNumber evidence="3 8">5.1.1.7</ecNumber>
    </recommendedName>
    <alternativeName>
        <fullName evidence="8">PLP-independent amino acid racemase</fullName>
    </alternativeName>
</protein>
<dbReference type="PROSITE" id="PS01326">
    <property type="entry name" value="DAP_EPIMERASE"/>
    <property type="match status" value="1"/>
</dbReference>
<evidence type="ECO:0000256" key="9">
    <source>
        <dbReference type="PROSITE-ProRule" id="PRU10125"/>
    </source>
</evidence>
<dbReference type="UniPathway" id="UPA00034">
    <property type="reaction ID" value="UER00025"/>
</dbReference>
<dbReference type="PANTHER" id="PTHR31689">
    <property type="entry name" value="DIAMINOPIMELATE EPIMERASE, CHLOROPLASTIC"/>
    <property type="match status" value="1"/>
</dbReference>
<feature type="active site" description="Proton donor" evidence="8">
    <location>
        <position position="78"/>
    </location>
</feature>
<evidence type="ECO:0000256" key="4">
    <source>
        <dbReference type="ARBA" id="ARBA00022605"/>
    </source>
</evidence>